<protein>
    <submittedName>
        <fullName evidence="1">ATPase</fullName>
    </submittedName>
</protein>
<dbReference type="Pfam" id="PF13589">
    <property type="entry name" value="HATPase_c_3"/>
    <property type="match status" value="1"/>
</dbReference>
<gene>
    <name evidence="1" type="ORF">GCM10012282_58200</name>
</gene>
<reference evidence="1" key="2">
    <citation type="submission" date="2020-09" db="EMBL/GenBank/DDBJ databases">
        <authorList>
            <person name="Sun Q."/>
            <person name="Zhou Y."/>
        </authorList>
    </citation>
    <scope>NUCLEOTIDE SEQUENCE</scope>
    <source>
        <strain evidence="1">CGMCC 4.7272</strain>
    </source>
</reference>
<reference evidence="1" key="1">
    <citation type="journal article" date="2014" name="Int. J. Syst. Evol. Microbiol.">
        <title>Complete genome sequence of Corynebacterium casei LMG S-19264T (=DSM 44701T), isolated from a smear-ripened cheese.</title>
        <authorList>
            <consortium name="US DOE Joint Genome Institute (JGI-PGF)"/>
            <person name="Walter F."/>
            <person name="Albersmeier A."/>
            <person name="Kalinowski J."/>
            <person name="Ruckert C."/>
        </authorList>
    </citation>
    <scope>NUCLEOTIDE SEQUENCE</scope>
    <source>
        <strain evidence="1">CGMCC 4.7272</strain>
    </source>
</reference>
<name>A0A917LBW0_9ACTN</name>
<comment type="caution">
    <text evidence="1">The sequence shown here is derived from an EMBL/GenBank/DDBJ whole genome shotgun (WGS) entry which is preliminary data.</text>
</comment>
<dbReference type="AlphaFoldDB" id="A0A917LBW0"/>
<dbReference type="SUPFAM" id="SSF55874">
    <property type="entry name" value="ATPase domain of HSP90 chaperone/DNA topoisomerase II/histidine kinase"/>
    <property type="match status" value="1"/>
</dbReference>
<proteinExistence type="predicted"/>
<organism evidence="1 2">
    <name type="scientific">Streptomyces lacrimifluminis</name>
    <dbReference type="NCBI Taxonomy" id="1500077"/>
    <lineage>
        <taxon>Bacteria</taxon>
        <taxon>Bacillati</taxon>
        <taxon>Actinomycetota</taxon>
        <taxon>Actinomycetes</taxon>
        <taxon>Kitasatosporales</taxon>
        <taxon>Streptomycetaceae</taxon>
        <taxon>Streptomyces</taxon>
    </lineage>
</organism>
<dbReference type="RefSeq" id="WP_189150386.1">
    <property type="nucleotide sequence ID" value="NZ_BAABER010000022.1"/>
</dbReference>
<dbReference type="InterPro" id="IPR036890">
    <property type="entry name" value="HATPase_C_sf"/>
</dbReference>
<evidence type="ECO:0000313" key="1">
    <source>
        <dbReference type="EMBL" id="GGJ53490.1"/>
    </source>
</evidence>
<dbReference type="EMBL" id="BMMU01000023">
    <property type="protein sequence ID" value="GGJ53490.1"/>
    <property type="molecule type" value="Genomic_DNA"/>
</dbReference>
<keyword evidence="2" id="KW-1185">Reference proteome</keyword>
<accession>A0A917LBW0</accession>
<dbReference type="Proteomes" id="UP000625682">
    <property type="component" value="Unassembled WGS sequence"/>
</dbReference>
<sequence>MQGRALAEERLDPYAEDLIESLRAFGYDLPTALADLVDNSIAAKAKNVHVSFCSDPGEAWVAIVDDGCGMSEPELHAAMRFARNPRHIREQGDLGRFGLGLKTASLSQARMLTVLSINADKLAARTWDIDYIAQRKEWVVLTQPDSEVLRIAERIGFTGQGTAIIWRKTDKLGDGRSLSRKVSDAGRELALTFHRFLETGRLNLRIGRQGITPLDPYLRRHPATQDRGTEELQTAGHAVRVNPVILPHPSRLSKQDTALVSGPGGMLARQGFYVYRGNRLVVAGGWLGLGNLHKSAPTRLARIALEIPPGLDLLWAVDVRKSTVHPPIHLEPRLIELAEDARARSEKIFTYRGAPVRRQGKHSQVEPVWHQVRRLGQSDYSINRDHPLVAAALSSAPENALEGVLRMIETTLPRELIAQEVTTRGEEPPPELEHPDTEEVLATLRSLLTGLPSDATMRTTLAAALLKAEPFCRYPGLVKEIIEIDSTEGT</sequence>
<dbReference type="Gene3D" id="3.30.565.10">
    <property type="entry name" value="Histidine kinase-like ATPase, C-terminal domain"/>
    <property type="match status" value="1"/>
</dbReference>
<evidence type="ECO:0000313" key="2">
    <source>
        <dbReference type="Proteomes" id="UP000625682"/>
    </source>
</evidence>